<comment type="caution">
    <text evidence="3">The sequence shown here is derived from an EMBL/GenBank/DDBJ whole genome shotgun (WGS) entry which is preliminary data.</text>
</comment>
<organism evidence="3 4">
    <name type="scientific">Suillus subaureus</name>
    <dbReference type="NCBI Taxonomy" id="48587"/>
    <lineage>
        <taxon>Eukaryota</taxon>
        <taxon>Fungi</taxon>
        <taxon>Dikarya</taxon>
        <taxon>Basidiomycota</taxon>
        <taxon>Agaricomycotina</taxon>
        <taxon>Agaricomycetes</taxon>
        <taxon>Agaricomycetidae</taxon>
        <taxon>Boletales</taxon>
        <taxon>Suillineae</taxon>
        <taxon>Suillaceae</taxon>
        <taxon>Suillus</taxon>
    </lineage>
</organism>
<evidence type="ECO:0000313" key="4">
    <source>
        <dbReference type="Proteomes" id="UP000807769"/>
    </source>
</evidence>
<feature type="transmembrane region" description="Helical" evidence="2">
    <location>
        <begin position="148"/>
        <end position="170"/>
    </location>
</feature>
<name>A0A9P7E8D2_9AGAM</name>
<accession>A0A9P7E8D2</accession>
<dbReference type="OrthoDB" id="65716at2759"/>
<keyword evidence="2" id="KW-0812">Transmembrane</keyword>
<evidence type="ECO:0000256" key="2">
    <source>
        <dbReference type="SAM" id="Phobius"/>
    </source>
</evidence>
<keyword evidence="1" id="KW-0469">Meiosis</keyword>
<dbReference type="GO" id="GO:0051321">
    <property type="term" value="P:meiotic cell cycle"/>
    <property type="evidence" value="ECO:0007669"/>
    <property type="project" value="UniProtKB-KW"/>
</dbReference>
<proteinExistence type="predicted"/>
<dbReference type="RefSeq" id="XP_041191779.1">
    <property type="nucleotide sequence ID" value="XM_041338946.1"/>
</dbReference>
<keyword evidence="2" id="KW-1133">Transmembrane helix</keyword>
<dbReference type="InterPro" id="IPR013940">
    <property type="entry name" value="Spo22/ZIP4/TEX11"/>
</dbReference>
<dbReference type="Pfam" id="PF08631">
    <property type="entry name" value="SPO22"/>
    <property type="match status" value="1"/>
</dbReference>
<dbReference type="EMBL" id="JABBWG010000021">
    <property type="protein sequence ID" value="KAG1814318.1"/>
    <property type="molecule type" value="Genomic_DNA"/>
</dbReference>
<gene>
    <name evidence="3" type="ORF">BJ212DRAFT_1463308</name>
</gene>
<protein>
    <submittedName>
        <fullName evidence="3">Meiosis protein SPO22/ZIP4 like-domain-containing protein</fullName>
    </submittedName>
</protein>
<dbReference type="AlphaFoldDB" id="A0A9P7E8D2"/>
<dbReference type="Proteomes" id="UP000807769">
    <property type="component" value="Unassembled WGS sequence"/>
</dbReference>
<dbReference type="GeneID" id="64632962"/>
<keyword evidence="2" id="KW-0472">Membrane</keyword>
<evidence type="ECO:0000256" key="1">
    <source>
        <dbReference type="ARBA" id="ARBA00023254"/>
    </source>
</evidence>
<dbReference type="GO" id="GO:0090173">
    <property type="term" value="P:regulation of synaptonemal complex assembly"/>
    <property type="evidence" value="ECO:0007669"/>
    <property type="project" value="InterPro"/>
</dbReference>
<sequence length="1013" mass="114145">MSPVEKKSRARSPQELYDEIRELLIKTKPKLKDGTTKDETVTGDLHKIASLAQTFTEQRLKSSKKSQLSDFLDQEGVSLWNASGVVRLGSALDSRVVVAALRLAGFRLMEAGLEPKPDTEALLHILQIASKTGATLSELGHNDTASSVLACAAKVIFSLFMLIVVGINFLSKYEEALRNIDDPSGTNQQARACVTAVYLSTRMEAAWREGNEGLAAFMADKVTENDGRLVLLSNHDRETLATKLLDIGKSLLRSCYQDSKLAPEENKANEAIRWMQKAFAVIEHLDCASNAELAELKRSVLRSLARGYFLSSSQDPENLIRAETALEEVIATINPSVDNVSSEYQQLRWMKLAVIKRRKAGDTVLLQALQAIIDNLTYSESNLTDVLQELRTLSQYHQLVTSVTQYCLHRALQCSWSTDAVERLLISLIFHCSKDDKHDRAIQDLHASFKELSDVEFELLKAPATACITLLWQYGDRHYHAGRWKEAADWFSCGTHSIFTSLGPVSSSRCFRKAALAHLKRKDYAHAGSIIRRCPDTEATTQYVIFLIAVYQGLEDEAMISIRNMVHAVDFDRKMILLACRLAHDLDMKNLLLNVLKALLETLNFRENVGNVTEAMTLVRCIIRLIVKLLGEPAADLDRLVAALLHHLKIAVTIAESCEQPAILARDVSWLWRTAYNCAIQACSDWEDREDQISEIFDAARRLLELYTLHATVDVDQAVYIYIVNASFASASGRVMSFRRLRSQTESIESEKYHDLFNEINQSLQRISKVLREEKLSQEDLPRLESSLQILRVFMVEAACHLSDWTTVLATIEEASRSDRDSLETYEAFADALWEDKNCPIHGRYLFSTSQSSSYQPNLVLFTALEATLHACLARGHFSLEKFSRWLRAICIILLTRATGADRSKAIGYVDQAIAVLEEHGDARDGGDLLYPLDERQWLLSTAYNTGLECLHASMVDEAKRWFECSTIICRFVPDGRQRAEKVGKIRWKIRPHGIPQQISTTYSDLLARYPTR</sequence>
<dbReference type="InterPro" id="IPR039057">
    <property type="entry name" value="Spo22/ZIP4"/>
</dbReference>
<dbReference type="PANTHER" id="PTHR40375">
    <property type="entry name" value="SPORULATION-SPECIFIC PROTEIN 22"/>
    <property type="match status" value="1"/>
</dbReference>
<evidence type="ECO:0000313" key="3">
    <source>
        <dbReference type="EMBL" id="KAG1814318.1"/>
    </source>
</evidence>
<keyword evidence="4" id="KW-1185">Reference proteome</keyword>
<dbReference type="PANTHER" id="PTHR40375:SF2">
    <property type="entry name" value="SPORULATION-SPECIFIC PROTEIN 22"/>
    <property type="match status" value="1"/>
</dbReference>
<reference evidence="3" key="1">
    <citation type="journal article" date="2020" name="New Phytol.">
        <title>Comparative genomics reveals dynamic genome evolution in host specialist ectomycorrhizal fungi.</title>
        <authorList>
            <person name="Lofgren L.A."/>
            <person name="Nguyen N.H."/>
            <person name="Vilgalys R."/>
            <person name="Ruytinx J."/>
            <person name="Liao H.L."/>
            <person name="Branco S."/>
            <person name="Kuo A."/>
            <person name="LaButti K."/>
            <person name="Lipzen A."/>
            <person name="Andreopoulos W."/>
            <person name="Pangilinan J."/>
            <person name="Riley R."/>
            <person name="Hundley H."/>
            <person name="Na H."/>
            <person name="Barry K."/>
            <person name="Grigoriev I.V."/>
            <person name="Stajich J.E."/>
            <person name="Kennedy P.G."/>
        </authorList>
    </citation>
    <scope>NUCLEOTIDE SEQUENCE</scope>
    <source>
        <strain evidence="3">MN1</strain>
    </source>
</reference>